<sequence>MKIKTILKVIYALTLLLTVFIPLTSKQTQAATTQVRTIDVSIGKSLNVRNGANHTNVNPNSKKTGAINYGKNNFPKKLSPINKREVNNLSVIMESQVGDKIFIIEEFTGSEHHKAFSWDDCRDFNIGDEVYYLDFLEDKNDPGKYDSWSILYKTKDGKVYSAIQQFFVTESVWNNLKDYFNNL</sequence>
<dbReference type="RefSeq" id="WP_182503480.1">
    <property type="nucleotide sequence ID" value="NZ_JACJHX010000013.1"/>
</dbReference>
<organism evidence="2 3">
    <name type="scientific">Peribacillus huizhouensis</name>
    <dbReference type="NCBI Taxonomy" id="1501239"/>
    <lineage>
        <taxon>Bacteria</taxon>
        <taxon>Bacillati</taxon>
        <taxon>Bacillota</taxon>
        <taxon>Bacilli</taxon>
        <taxon>Bacillales</taxon>
        <taxon>Bacillaceae</taxon>
        <taxon>Peribacillus</taxon>
    </lineage>
</organism>
<protein>
    <submittedName>
        <fullName evidence="2">Uncharacterized protein</fullName>
    </submittedName>
</protein>
<feature type="signal peptide" evidence="1">
    <location>
        <begin position="1"/>
        <end position="30"/>
    </location>
</feature>
<proteinExistence type="predicted"/>
<comment type="caution">
    <text evidence="2">The sequence shown here is derived from an EMBL/GenBank/DDBJ whole genome shotgun (WGS) entry which is preliminary data.</text>
</comment>
<keyword evidence="1" id="KW-0732">Signal</keyword>
<feature type="chain" id="PRO_5046500437" evidence="1">
    <location>
        <begin position="31"/>
        <end position="183"/>
    </location>
</feature>
<accession>A0ABR6CTM5</accession>
<evidence type="ECO:0000313" key="3">
    <source>
        <dbReference type="Proteomes" id="UP000626697"/>
    </source>
</evidence>
<gene>
    <name evidence="2" type="ORF">HNP81_003680</name>
</gene>
<name>A0ABR6CTM5_9BACI</name>
<reference evidence="2 3" key="1">
    <citation type="submission" date="2020-08" db="EMBL/GenBank/DDBJ databases">
        <title>Genomic Encyclopedia of Type Strains, Phase IV (KMG-IV): sequencing the most valuable type-strain genomes for metagenomic binning, comparative biology and taxonomic classification.</title>
        <authorList>
            <person name="Goeker M."/>
        </authorList>
    </citation>
    <scope>NUCLEOTIDE SEQUENCE [LARGE SCALE GENOMIC DNA]</scope>
    <source>
        <strain evidence="2 3">DSM 105481</strain>
    </source>
</reference>
<dbReference type="EMBL" id="JACJHX010000013">
    <property type="protein sequence ID" value="MBA9028360.1"/>
    <property type="molecule type" value="Genomic_DNA"/>
</dbReference>
<evidence type="ECO:0000313" key="2">
    <source>
        <dbReference type="EMBL" id="MBA9028360.1"/>
    </source>
</evidence>
<dbReference type="Proteomes" id="UP000626697">
    <property type="component" value="Unassembled WGS sequence"/>
</dbReference>
<evidence type="ECO:0000256" key="1">
    <source>
        <dbReference type="SAM" id="SignalP"/>
    </source>
</evidence>
<keyword evidence="3" id="KW-1185">Reference proteome</keyword>